<organism evidence="3 4">
    <name type="scientific">Fusarium xylarioides</name>
    <dbReference type="NCBI Taxonomy" id="221167"/>
    <lineage>
        <taxon>Eukaryota</taxon>
        <taxon>Fungi</taxon>
        <taxon>Dikarya</taxon>
        <taxon>Ascomycota</taxon>
        <taxon>Pezizomycotina</taxon>
        <taxon>Sordariomycetes</taxon>
        <taxon>Hypocreomycetidae</taxon>
        <taxon>Hypocreales</taxon>
        <taxon>Nectriaceae</taxon>
        <taxon>Fusarium</taxon>
        <taxon>Fusarium fujikuroi species complex</taxon>
    </lineage>
</organism>
<feature type="region of interest" description="Disordered" evidence="1">
    <location>
        <begin position="1"/>
        <end position="41"/>
    </location>
</feature>
<dbReference type="AlphaFoldDB" id="A0A9P7HIP0"/>
<feature type="compositionally biased region" description="Low complexity" evidence="1">
    <location>
        <begin position="13"/>
        <end position="27"/>
    </location>
</feature>
<evidence type="ECO:0000313" key="4">
    <source>
        <dbReference type="Proteomes" id="UP000750502"/>
    </source>
</evidence>
<keyword evidence="4" id="KW-1185">Reference proteome</keyword>
<dbReference type="Pfam" id="PF12776">
    <property type="entry name" value="Myb_DNA-bind_3"/>
    <property type="match status" value="1"/>
</dbReference>
<evidence type="ECO:0000313" key="3">
    <source>
        <dbReference type="EMBL" id="KAG5760991.1"/>
    </source>
</evidence>
<gene>
    <name evidence="3" type="ORF">H9Q72_010904</name>
</gene>
<name>A0A9P7HIP0_9HYPO</name>
<evidence type="ECO:0000256" key="1">
    <source>
        <dbReference type="SAM" id="MobiDB-lite"/>
    </source>
</evidence>
<feature type="compositionally biased region" description="Acidic residues" evidence="1">
    <location>
        <begin position="228"/>
        <end position="240"/>
    </location>
</feature>
<accession>A0A9P7HIP0</accession>
<proteinExistence type="predicted"/>
<comment type="caution">
    <text evidence="3">The sequence shown here is derived from an EMBL/GenBank/DDBJ whole genome shotgun (WGS) entry which is preliminary data.</text>
</comment>
<dbReference type="Proteomes" id="UP000750502">
    <property type="component" value="Unassembled WGS sequence"/>
</dbReference>
<feature type="domain" description="Myb/SANT-like" evidence="2">
    <location>
        <begin position="44"/>
        <end position="122"/>
    </location>
</feature>
<feature type="region of interest" description="Disordered" evidence="1">
    <location>
        <begin position="190"/>
        <end position="306"/>
    </location>
</feature>
<evidence type="ECO:0000259" key="2">
    <source>
        <dbReference type="Pfam" id="PF12776"/>
    </source>
</evidence>
<dbReference type="OrthoDB" id="5106836at2759"/>
<protein>
    <recommendedName>
        <fullName evidence="2">Myb/SANT-like domain-containing protein</fullName>
    </recommendedName>
</protein>
<reference evidence="3" key="1">
    <citation type="journal article" date="2020" name="bioRxiv">
        <title>Historical genomics reveals the evolutionary mechanisms behind multiple outbreaks of the host-specific coffee wilt pathogen Fusarium xylarioides.</title>
        <authorList>
            <person name="Peck D."/>
            <person name="Nowell R.W."/>
            <person name="Flood J."/>
            <person name="Ryan M.J."/>
            <person name="Barraclough T.G."/>
        </authorList>
    </citation>
    <scope>NUCLEOTIDE SEQUENCE</scope>
    <source>
        <strain evidence="3">IMI 127659i</strain>
    </source>
</reference>
<dbReference type="InterPro" id="IPR024752">
    <property type="entry name" value="Myb/SANT-like_dom"/>
</dbReference>
<sequence>MSHLGTPTPLPTRPRTVRPSPQPDASSQPPPSSQLPSSQSTSNRWTTQQHFFFMDLLLEARRDQRLNSKKKAVLKPVFESFVASLAEEFPAVKWDYRRVESRYTAMRDKYRVYLDMRNMTGMTEIAEEGKVTISRQQQADLKQVYPRIAAGVIKDGLGVDEHITVDAWHEIFANDRPAGRYITEAGDDDAFARHSGMLPPSGERAASPGGSEQEEVRNSYPAEANSEQGDDELAEEDPEVEAPTQASQQVVDDAVDDPLPLPSSGPSQTPVTNSRKRTAATPIPPNDVIPFPRKKKTKTADGSGGDLHDLKELFLKSQSSTHNHVISPRPVGAEDLQGAIRDCTQLFMEDRGVDFMIKMINWLREDINNALVWNSFDKKEMKEALANTVV</sequence>
<reference evidence="3" key="2">
    <citation type="submission" date="2020-10" db="EMBL/GenBank/DDBJ databases">
        <authorList>
            <person name="Peck L.D."/>
            <person name="Nowell R.W."/>
            <person name="Flood J."/>
            <person name="Ryan M.J."/>
            <person name="Barraclough T.G."/>
        </authorList>
    </citation>
    <scope>NUCLEOTIDE SEQUENCE</scope>
    <source>
        <strain evidence="3">IMI 127659i</strain>
    </source>
</reference>
<dbReference type="EMBL" id="JADFTT010000489">
    <property type="protein sequence ID" value="KAG5760991.1"/>
    <property type="molecule type" value="Genomic_DNA"/>
</dbReference>